<name>A0A1B0CGQ1_LUTLO</name>
<evidence type="ECO:0000256" key="1">
    <source>
        <dbReference type="SAM" id="MobiDB-lite"/>
    </source>
</evidence>
<dbReference type="EMBL" id="AJWK01011532">
    <property type="status" value="NOT_ANNOTATED_CDS"/>
    <property type="molecule type" value="Genomic_DNA"/>
</dbReference>
<protein>
    <submittedName>
        <fullName evidence="2">Uncharacterized protein</fullName>
    </submittedName>
</protein>
<proteinExistence type="predicted"/>
<sequence length="266" mass="30113">MSNPRRLAPFLQQQMQQDGKNVERDHLRNRYIKLIISSTLIQGIHLTDVGIKIPDLGGEYDIYVERIAGRGYSDLMLLSRDGPDGNKNWHAIPIIVELKADTTSPDRATAQTINTGYLYNLNNIMMDGIMDNLSQSLNSIKDTINSESDFQAVLQGLFYGYTKEIAKGNTGRIIKVFPEANLSREGIDTLSLDDLESPRSNNFNIEPSNSKRPRPEQRKRRSINNADSYSNESISNFADKLFFNDEVNNFETVSSGSAKLPFWPFR</sequence>
<feature type="region of interest" description="Disordered" evidence="1">
    <location>
        <begin position="193"/>
        <end position="226"/>
    </location>
</feature>
<accession>A0A1B0CGQ1</accession>
<dbReference type="VEuPathDB" id="VectorBase:LLOJ003614"/>
<reference evidence="2" key="1">
    <citation type="submission" date="2020-05" db="UniProtKB">
        <authorList>
            <consortium name="EnsemblMetazoa"/>
        </authorList>
    </citation>
    <scope>IDENTIFICATION</scope>
    <source>
        <strain evidence="2">Jacobina</strain>
    </source>
</reference>
<evidence type="ECO:0000313" key="2">
    <source>
        <dbReference type="EnsemblMetazoa" id="LLOJ003614-PA"/>
    </source>
</evidence>
<evidence type="ECO:0000313" key="3">
    <source>
        <dbReference type="Proteomes" id="UP000092461"/>
    </source>
</evidence>
<dbReference type="AlphaFoldDB" id="A0A1B0CGQ1"/>
<feature type="compositionally biased region" description="Polar residues" evidence="1">
    <location>
        <begin position="198"/>
        <end position="210"/>
    </location>
</feature>
<organism evidence="2 3">
    <name type="scientific">Lutzomyia longipalpis</name>
    <name type="common">Sand fly</name>
    <dbReference type="NCBI Taxonomy" id="7200"/>
    <lineage>
        <taxon>Eukaryota</taxon>
        <taxon>Metazoa</taxon>
        <taxon>Ecdysozoa</taxon>
        <taxon>Arthropoda</taxon>
        <taxon>Hexapoda</taxon>
        <taxon>Insecta</taxon>
        <taxon>Pterygota</taxon>
        <taxon>Neoptera</taxon>
        <taxon>Endopterygota</taxon>
        <taxon>Diptera</taxon>
        <taxon>Nematocera</taxon>
        <taxon>Psychodoidea</taxon>
        <taxon>Psychodidae</taxon>
        <taxon>Lutzomyia</taxon>
        <taxon>Lutzomyia</taxon>
    </lineage>
</organism>
<dbReference type="EnsemblMetazoa" id="LLOJ003614-RA">
    <property type="protein sequence ID" value="LLOJ003614-PA"/>
    <property type="gene ID" value="LLOJ003614"/>
</dbReference>
<dbReference type="Proteomes" id="UP000092461">
    <property type="component" value="Unassembled WGS sequence"/>
</dbReference>
<keyword evidence="3" id="KW-1185">Reference proteome</keyword>
<dbReference type="VEuPathDB" id="VectorBase:LLONM1_006529"/>